<evidence type="ECO:0000259" key="1">
    <source>
        <dbReference type="Pfam" id="PF18050"/>
    </source>
</evidence>
<keyword evidence="3" id="KW-1185">Reference proteome</keyword>
<evidence type="ECO:0000313" key="2">
    <source>
        <dbReference type="EMBL" id="NID10907.1"/>
    </source>
</evidence>
<proteinExistence type="predicted"/>
<gene>
    <name evidence="2" type="ORF">F7231_12065</name>
</gene>
<dbReference type="Pfam" id="PF18050">
    <property type="entry name" value="Cyclophil_like2"/>
    <property type="match status" value="1"/>
</dbReference>
<accession>A0ABX0QIZ8</accession>
<reference evidence="3" key="1">
    <citation type="submission" date="2019-09" db="EMBL/GenBank/DDBJ databases">
        <authorList>
            <person name="Jung D.-H."/>
        </authorList>
    </citation>
    <scope>NUCLEOTIDE SEQUENCE [LARGE SCALE GENOMIC DNA]</scope>
    <source>
        <strain evidence="3">JA-25</strain>
    </source>
</reference>
<dbReference type="Proteomes" id="UP000606008">
    <property type="component" value="Unassembled WGS sequence"/>
</dbReference>
<dbReference type="RefSeq" id="WP_229369861.1">
    <property type="nucleotide sequence ID" value="NZ_WAEL01000004.1"/>
</dbReference>
<dbReference type="InterPro" id="IPR041183">
    <property type="entry name" value="Cyclophilin-like"/>
</dbReference>
<name>A0ABX0QIZ8_9BACT</name>
<comment type="caution">
    <text evidence="2">The sequence shown here is derived from an EMBL/GenBank/DDBJ whole genome shotgun (WGS) entry which is preliminary data.</text>
</comment>
<protein>
    <recommendedName>
        <fullName evidence="1">Cyclophilin-like domain-containing protein</fullName>
    </recommendedName>
</protein>
<evidence type="ECO:0000313" key="3">
    <source>
        <dbReference type="Proteomes" id="UP000606008"/>
    </source>
</evidence>
<sequence length="63" mass="6704">MIHNGELMLYGSASLVLFYKTFPTSYSYTKLGRVVNPAGLAAALGAGSTPVTFELKQSACFVL</sequence>
<feature type="domain" description="Cyclophilin-like" evidence="1">
    <location>
        <begin position="2"/>
        <end position="54"/>
    </location>
</feature>
<reference evidence="3" key="2">
    <citation type="submission" date="2023-07" db="EMBL/GenBank/DDBJ databases">
        <authorList>
            <person name="Jung D.-H."/>
        </authorList>
    </citation>
    <scope>NUCLEOTIDE SEQUENCE [LARGE SCALE GENOMIC DNA]</scope>
    <source>
        <strain evidence="3">JA-25</strain>
    </source>
</reference>
<organism evidence="2 3">
    <name type="scientific">Fibrivirga algicola</name>
    <dbReference type="NCBI Taxonomy" id="2950420"/>
    <lineage>
        <taxon>Bacteria</taxon>
        <taxon>Pseudomonadati</taxon>
        <taxon>Bacteroidota</taxon>
        <taxon>Cytophagia</taxon>
        <taxon>Cytophagales</taxon>
        <taxon>Spirosomataceae</taxon>
        <taxon>Fibrivirga</taxon>
    </lineage>
</organism>
<dbReference type="EMBL" id="WAEL01000004">
    <property type="protein sequence ID" value="NID10907.1"/>
    <property type="molecule type" value="Genomic_DNA"/>
</dbReference>